<sequence length="440" mass="49221">MERLQTKRSLARVDLQKVSDELMLLKTTDDLEQEHEDRIAEIRAELEVIAKDLKHQDALIDPHVTDDDFAEERAVPCGSTRRSLHEHLTQLLNLQTVKRLDDVNALRRLHDNVQRNVAGLKNLGVQPDTYGAMLCAGLFRVLPTEWAVEFHKTHATDKDVLDSSTLDAVLGSLRLELDSRERAHAGNTQAPHEPAKSRPPNDQHPDYIKGKGSAASLKAASTVCCSTVAVLRTGVVEPASRLSNELQAFWALESLGISTKDGPSGNDEHVRHDFVPSLSFVNGSYEASLPWKPLERPLETNEVVADVPAEIVHEKRRLTKTAVGSVSATAPPLLIDIERFRDLNRLLRVTSWARRFTHNCKHGARRRNGALGDEEIREAWDLLTRQVQREAFGGARSNQQVTCRFATWCCYMMTFTHVIRGRLAGLLKLFRDAMDAPAPA</sequence>
<reference evidence="3" key="2">
    <citation type="submission" date="2021-09" db="EMBL/GenBank/DDBJ databases">
        <authorList>
            <person name="Jia N."/>
            <person name="Wang J."/>
            <person name="Shi W."/>
            <person name="Du L."/>
            <person name="Sun Y."/>
            <person name="Zhan W."/>
            <person name="Jiang J."/>
            <person name="Wang Q."/>
            <person name="Zhang B."/>
            <person name="Ji P."/>
            <person name="Sakyi L.B."/>
            <person name="Cui X."/>
            <person name="Yuan T."/>
            <person name="Jiang B."/>
            <person name="Yang W."/>
            <person name="Lam T.T.-Y."/>
            <person name="Chang Q."/>
            <person name="Ding S."/>
            <person name="Wang X."/>
            <person name="Zhu J."/>
            <person name="Ruan X."/>
            <person name="Zhao L."/>
            <person name="Wei J."/>
            <person name="Que T."/>
            <person name="Du C."/>
            <person name="Cheng J."/>
            <person name="Dai P."/>
            <person name="Han X."/>
            <person name="Huang E."/>
            <person name="Gao Y."/>
            <person name="Liu J."/>
            <person name="Shao H."/>
            <person name="Ye R."/>
            <person name="Li L."/>
            <person name="Wei W."/>
            <person name="Wang X."/>
            <person name="Wang C."/>
            <person name="Huo Q."/>
            <person name="Li W."/>
            <person name="Guo W."/>
            <person name="Chen H."/>
            <person name="Chen S."/>
            <person name="Zhou L."/>
            <person name="Zhou L."/>
            <person name="Ni X."/>
            <person name="Tian J."/>
            <person name="Zhou Y."/>
            <person name="Sheng Y."/>
            <person name="Liu T."/>
            <person name="Pan Y."/>
            <person name="Xia L."/>
            <person name="Li J."/>
            <person name="Zhao F."/>
            <person name="Cao W."/>
        </authorList>
    </citation>
    <scope>NUCLEOTIDE SEQUENCE</scope>
    <source>
        <strain evidence="3">Rsan-2018</strain>
        <tissue evidence="3">Larvae</tissue>
    </source>
</reference>
<keyword evidence="4" id="KW-1185">Reference proteome</keyword>
<dbReference type="EMBL" id="JABSTV010001255">
    <property type="protein sequence ID" value="KAH7936100.1"/>
    <property type="molecule type" value="Genomic_DNA"/>
</dbReference>
<feature type="coiled-coil region" evidence="1">
    <location>
        <begin position="1"/>
        <end position="52"/>
    </location>
</feature>
<organism evidence="3 4">
    <name type="scientific">Rhipicephalus sanguineus</name>
    <name type="common">Brown dog tick</name>
    <name type="synonym">Ixodes sanguineus</name>
    <dbReference type="NCBI Taxonomy" id="34632"/>
    <lineage>
        <taxon>Eukaryota</taxon>
        <taxon>Metazoa</taxon>
        <taxon>Ecdysozoa</taxon>
        <taxon>Arthropoda</taxon>
        <taxon>Chelicerata</taxon>
        <taxon>Arachnida</taxon>
        <taxon>Acari</taxon>
        <taxon>Parasitiformes</taxon>
        <taxon>Ixodida</taxon>
        <taxon>Ixodoidea</taxon>
        <taxon>Ixodidae</taxon>
        <taxon>Rhipicephalinae</taxon>
        <taxon>Rhipicephalus</taxon>
        <taxon>Rhipicephalus</taxon>
    </lineage>
</organism>
<evidence type="ECO:0000313" key="4">
    <source>
        <dbReference type="Proteomes" id="UP000821837"/>
    </source>
</evidence>
<evidence type="ECO:0000256" key="2">
    <source>
        <dbReference type="SAM" id="MobiDB-lite"/>
    </source>
</evidence>
<evidence type="ECO:0000256" key="1">
    <source>
        <dbReference type="SAM" id="Coils"/>
    </source>
</evidence>
<dbReference type="VEuPathDB" id="VectorBase:RSAN_054851"/>
<gene>
    <name evidence="3" type="ORF">HPB52_018253</name>
</gene>
<feature type="compositionally biased region" description="Basic and acidic residues" evidence="2">
    <location>
        <begin position="193"/>
        <end position="209"/>
    </location>
</feature>
<feature type="region of interest" description="Disordered" evidence="2">
    <location>
        <begin position="183"/>
        <end position="210"/>
    </location>
</feature>
<protein>
    <submittedName>
        <fullName evidence="3">Uncharacterized protein</fullName>
    </submittedName>
</protein>
<accession>A0A9D4PED5</accession>
<evidence type="ECO:0000313" key="3">
    <source>
        <dbReference type="EMBL" id="KAH7936100.1"/>
    </source>
</evidence>
<comment type="caution">
    <text evidence="3">The sequence shown here is derived from an EMBL/GenBank/DDBJ whole genome shotgun (WGS) entry which is preliminary data.</text>
</comment>
<proteinExistence type="predicted"/>
<name>A0A9D4PED5_RHISA</name>
<dbReference type="AlphaFoldDB" id="A0A9D4PED5"/>
<dbReference type="Proteomes" id="UP000821837">
    <property type="component" value="Unassembled WGS sequence"/>
</dbReference>
<keyword evidence="1" id="KW-0175">Coiled coil</keyword>
<reference evidence="3" key="1">
    <citation type="journal article" date="2020" name="Cell">
        <title>Large-Scale Comparative Analyses of Tick Genomes Elucidate Their Genetic Diversity and Vector Capacities.</title>
        <authorList>
            <consortium name="Tick Genome and Microbiome Consortium (TIGMIC)"/>
            <person name="Jia N."/>
            <person name="Wang J."/>
            <person name="Shi W."/>
            <person name="Du L."/>
            <person name="Sun Y."/>
            <person name="Zhan W."/>
            <person name="Jiang J.F."/>
            <person name="Wang Q."/>
            <person name="Zhang B."/>
            <person name="Ji P."/>
            <person name="Bell-Sakyi L."/>
            <person name="Cui X.M."/>
            <person name="Yuan T.T."/>
            <person name="Jiang B.G."/>
            <person name="Yang W.F."/>
            <person name="Lam T.T."/>
            <person name="Chang Q.C."/>
            <person name="Ding S.J."/>
            <person name="Wang X.J."/>
            <person name="Zhu J.G."/>
            <person name="Ruan X.D."/>
            <person name="Zhao L."/>
            <person name="Wei J.T."/>
            <person name="Ye R.Z."/>
            <person name="Que T.C."/>
            <person name="Du C.H."/>
            <person name="Zhou Y.H."/>
            <person name="Cheng J.X."/>
            <person name="Dai P.F."/>
            <person name="Guo W.B."/>
            <person name="Han X.H."/>
            <person name="Huang E.J."/>
            <person name="Li L.F."/>
            <person name="Wei W."/>
            <person name="Gao Y.C."/>
            <person name="Liu J.Z."/>
            <person name="Shao H.Z."/>
            <person name="Wang X."/>
            <person name="Wang C.C."/>
            <person name="Yang T.C."/>
            <person name="Huo Q.B."/>
            <person name="Li W."/>
            <person name="Chen H.Y."/>
            <person name="Chen S.E."/>
            <person name="Zhou L.G."/>
            <person name="Ni X.B."/>
            <person name="Tian J.H."/>
            <person name="Sheng Y."/>
            <person name="Liu T."/>
            <person name="Pan Y.S."/>
            <person name="Xia L.Y."/>
            <person name="Li J."/>
            <person name="Zhao F."/>
            <person name="Cao W.C."/>
        </authorList>
    </citation>
    <scope>NUCLEOTIDE SEQUENCE</scope>
    <source>
        <strain evidence="3">Rsan-2018</strain>
    </source>
</reference>